<gene>
    <name evidence="2" type="ORF">FRACYDRAFT_250211</name>
</gene>
<feature type="region of interest" description="Disordered" evidence="1">
    <location>
        <begin position="1"/>
        <end position="28"/>
    </location>
</feature>
<reference evidence="2 3" key="1">
    <citation type="submission" date="2016-09" db="EMBL/GenBank/DDBJ databases">
        <title>Extensive genetic diversity and differential bi-allelic expression allows diatom success in the polar Southern Ocean.</title>
        <authorList>
            <consortium name="DOE Joint Genome Institute"/>
            <person name="Mock T."/>
            <person name="Otillar R.P."/>
            <person name="Strauss J."/>
            <person name="Dupont C."/>
            <person name="Frickenhaus S."/>
            <person name="Maumus F."/>
            <person name="Mcmullan M."/>
            <person name="Sanges R."/>
            <person name="Schmutz J."/>
            <person name="Toseland A."/>
            <person name="Valas R."/>
            <person name="Veluchamy A."/>
            <person name="Ward B.J."/>
            <person name="Allen A."/>
            <person name="Barry K."/>
            <person name="Falciatore A."/>
            <person name="Ferrante M."/>
            <person name="Fortunato A.E."/>
            <person name="Gloeckner G."/>
            <person name="Gruber A."/>
            <person name="Hipkin R."/>
            <person name="Janech M."/>
            <person name="Kroth P."/>
            <person name="Leese F."/>
            <person name="Lindquist E."/>
            <person name="Lyon B.R."/>
            <person name="Martin J."/>
            <person name="Mayer C."/>
            <person name="Parker M."/>
            <person name="Quesneville H."/>
            <person name="Raymond J."/>
            <person name="Uhlig C."/>
            <person name="Valentin K.U."/>
            <person name="Worden A.Z."/>
            <person name="Armbrust E.V."/>
            <person name="Bowler C."/>
            <person name="Green B."/>
            <person name="Moulton V."/>
            <person name="Van Oosterhout C."/>
            <person name="Grigoriev I."/>
        </authorList>
    </citation>
    <scope>NUCLEOTIDE SEQUENCE [LARGE SCALE GENOMIC DNA]</scope>
    <source>
        <strain evidence="2 3">CCMP1102</strain>
    </source>
</reference>
<evidence type="ECO:0008006" key="4">
    <source>
        <dbReference type="Google" id="ProtNLM"/>
    </source>
</evidence>
<organism evidence="2 3">
    <name type="scientific">Fragilariopsis cylindrus CCMP1102</name>
    <dbReference type="NCBI Taxonomy" id="635003"/>
    <lineage>
        <taxon>Eukaryota</taxon>
        <taxon>Sar</taxon>
        <taxon>Stramenopiles</taxon>
        <taxon>Ochrophyta</taxon>
        <taxon>Bacillariophyta</taxon>
        <taxon>Bacillariophyceae</taxon>
        <taxon>Bacillariophycidae</taxon>
        <taxon>Bacillariales</taxon>
        <taxon>Bacillariaceae</taxon>
        <taxon>Fragilariopsis</taxon>
    </lineage>
</organism>
<feature type="compositionally biased region" description="Acidic residues" evidence="1">
    <location>
        <begin position="13"/>
        <end position="26"/>
    </location>
</feature>
<sequence>MMMDAASTKNNSEDEDEDNDNDETEDSFQKINTMYVNKIEKVASKYMNNPNTIITSNDTNDVEKILANEFSNCTIKDRTEIQEEIHGVHCMAPDETPELLTESLKQLSMELDNDDRIPVFEKHAYILSRQLEQEHGKQKQYTCCYVNSNEFHLMYLRCELFDVRKAAKRLVQALDFLLEYFGQYALERKIKLSDFTKKELNRMKKGYMQLLPSRDRGGRRISITFPGNNHDIAALDTQKKIGFYLTLVCATDIENQRKGIVSVIWIEQILSKNPVGFHVKNRLKIHLFPVRFVSIHFCSRDILARRLAKAVLVARLNADLRVRFIYHFGESVENRYEMKGYGMPTESLPITWTGTIKTENVKRFINLRSNVEENYPNNKESNTTTNNRLSIIECPYLNDILFKKGNHTLQQSGNIQFQSIVWSIYKQHLQQNMMNQDKKISKNLQSPLPPVISAITTKMLVPDILNKIKQDNLRVLVWEKEHGWWNCFNEESDYRKHVHFGALHILRKEPSSNNRLDSASLITTSITSDSDDEDRMTSCGQCFGKSFVPYDVDANNDTLYESDLYLK</sequence>
<dbReference type="InParanoid" id="A0A1E7EPY0"/>
<keyword evidence="3" id="KW-1185">Reference proteome</keyword>
<evidence type="ECO:0000313" key="2">
    <source>
        <dbReference type="EMBL" id="OEU07991.1"/>
    </source>
</evidence>
<proteinExistence type="predicted"/>
<name>A0A1E7EPY0_9STRA</name>
<dbReference type="KEGG" id="fcy:FRACYDRAFT_250211"/>
<dbReference type="AlphaFoldDB" id="A0A1E7EPY0"/>
<dbReference type="EMBL" id="KV784382">
    <property type="protein sequence ID" value="OEU07991.1"/>
    <property type="molecule type" value="Genomic_DNA"/>
</dbReference>
<protein>
    <recommendedName>
        <fullName evidence="4">CRAL-TRIO domain-containing protein</fullName>
    </recommendedName>
</protein>
<dbReference type="Proteomes" id="UP000095751">
    <property type="component" value="Unassembled WGS sequence"/>
</dbReference>
<dbReference type="Gene3D" id="3.40.525.10">
    <property type="entry name" value="CRAL-TRIO lipid binding domain"/>
    <property type="match status" value="1"/>
</dbReference>
<dbReference type="InterPro" id="IPR036865">
    <property type="entry name" value="CRAL-TRIO_dom_sf"/>
</dbReference>
<accession>A0A1E7EPY0</accession>
<evidence type="ECO:0000256" key="1">
    <source>
        <dbReference type="SAM" id="MobiDB-lite"/>
    </source>
</evidence>
<evidence type="ECO:0000313" key="3">
    <source>
        <dbReference type="Proteomes" id="UP000095751"/>
    </source>
</evidence>